<evidence type="ECO:0000313" key="7">
    <source>
        <dbReference type="EMBL" id="ONM30833.1"/>
    </source>
</evidence>
<proteinExistence type="predicted"/>
<dbReference type="SUPFAM" id="SSF101936">
    <property type="entry name" value="DNA-binding pseudobarrel domain"/>
    <property type="match status" value="1"/>
</dbReference>
<dbReference type="ExpressionAtlas" id="A0A1D6MP42">
    <property type="expression patterns" value="baseline and differential"/>
</dbReference>
<reference evidence="7" key="1">
    <citation type="submission" date="2015-12" db="EMBL/GenBank/DDBJ databases">
        <title>Update maize B73 reference genome by single molecule sequencing technologies.</title>
        <authorList>
            <consortium name="Maize Genome Sequencing Project"/>
            <person name="Ware D."/>
        </authorList>
    </citation>
    <scope>NUCLEOTIDE SEQUENCE [LARGE SCALE GENOMIC DNA]</scope>
    <source>
        <tissue evidence="7">Seedling</tissue>
    </source>
</reference>
<dbReference type="PaxDb" id="4577-GRMZM2G464422_P01"/>
<dbReference type="Gene3D" id="2.40.330.10">
    <property type="entry name" value="DNA-binding pseudobarrel domain"/>
    <property type="match status" value="1"/>
</dbReference>
<dbReference type="GO" id="GO:0005634">
    <property type="term" value="C:nucleus"/>
    <property type="evidence" value="ECO:0007669"/>
    <property type="project" value="UniProtKB-SubCell"/>
</dbReference>
<feature type="compositionally biased region" description="Basic and acidic residues" evidence="6">
    <location>
        <begin position="32"/>
        <end position="42"/>
    </location>
</feature>
<dbReference type="PANTHER" id="PTHR34397">
    <property type="entry name" value="OS05G0237600 PROTEIN"/>
    <property type="match status" value="1"/>
</dbReference>
<name>A0A1D6MP42_MAIZE</name>
<dbReference type="eggNOG" id="KOG0205">
    <property type="taxonomic scope" value="Eukaryota"/>
</dbReference>
<feature type="compositionally biased region" description="Basic and acidic residues" evidence="6">
    <location>
        <begin position="1"/>
        <end position="11"/>
    </location>
</feature>
<evidence type="ECO:0000256" key="3">
    <source>
        <dbReference type="ARBA" id="ARBA00023125"/>
    </source>
</evidence>
<dbReference type="InParanoid" id="A0A1D6MP42"/>
<evidence type="ECO:0000256" key="2">
    <source>
        <dbReference type="ARBA" id="ARBA00023015"/>
    </source>
</evidence>
<feature type="region of interest" description="Disordered" evidence="6">
    <location>
        <begin position="1"/>
        <end position="116"/>
    </location>
</feature>
<keyword evidence="4" id="KW-0804">Transcription</keyword>
<keyword evidence="3" id="KW-0238">DNA-binding</keyword>
<organism evidence="7">
    <name type="scientific">Zea mays</name>
    <name type="common">Maize</name>
    <dbReference type="NCBI Taxonomy" id="4577"/>
    <lineage>
        <taxon>Eukaryota</taxon>
        <taxon>Viridiplantae</taxon>
        <taxon>Streptophyta</taxon>
        <taxon>Embryophyta</taxon>
        <taxon>Tracheophyta</taxon>
        <taxon>Spermatophyta</taxon>
        <taxon>Magnoliopsida</taxon>
        <taxon>Liliopsida</taxon>
        <taxon>Poales</taxon>
        <taxon>Poaceae</taxon>
        <taxon>PACMAD clade</taxon>
        <taxon>Panicoideae</taxon>
        <taxon>Andropogonodae</taxon>
        <taxon>Andropogoneae</taxon>
        <taxon>Tripsacinae</taxon>
        <taxon>Zea</taxon>
    </lineage>
</organism>
<dbReference type="EMBL" id="CM007649">
    <property type="protein sequence ID" value="ONM30833.1"/>
    <property type="molecule type" value="Genomic_DNA"/>
</dbReference>
<evidence type="ECO:0000256" key="6">
    <source>
        <dbReference type="SAM" id="MobiDB-lite"/>
    </source>
</evidence>
<evidence type="ECO:0000256" key="4">
    <source>
        <dbReference type="ARBA" id="ARBA00023163"/>
    </source>
</evidence>
<protein>
    <recommendedName>
        <fullName evidence="8">B3 domain-containing protein</fullName>
    </recommendedName>
</protein>
<keyword evidence="2" id="KW-0805">Transcription regulation</keyword>
<evidence type="ECO:0008006" key="8">
    <source>
        <dbReference type="Google" id="ProtNLM"/>
    </source>
</evidence>
<dbReference type="AlphaFoldDB" id="A0A1D6MP42"/>
<dbReference type="CDD" id="cd10017">
    <property type="entry name" value="B3_DNA"/>
    <property type="match status" value="1"/>
</dbReference>
<keyword evidence="5" id="KW-0539">Nucleus</keyword>
<gene>
    <name evidence="7" type="ORF">ZEAMMB73_Zm00001d040207</name>
</gene>
<dbReference type="GO" id="GO:0003677">
    <property type="term" value="F:DNA binding"/>
    <property type="evidence" value="ECO:0007669"/>
    <property type="project" value="UniProtKB-KW"/>
</dbReference>
<comment type="subcellular location">
    <subcellularLocation>
        <location evidence="1">Nucleus</location>
    </subcellularLocation>
</comment>
<feature type="compositionally biased region" description="Low complexity" evidence="6">
    <location>
        <begin position="51"/>
        <end position="61"/>
    </location>
</feature>
<sequence length="251" mass="28252">MTLRKCQEDVTNKVQATIDKHAERGLTVTRQEVPKKRNKDDDTGGPSQFVALPLLPLLDPAPTEDNGGSARARPDVATSSKKKKKEERRNSSGANRSRNRVPSSITDVQHERLEALGAKKPPRFMIGKSLMASDVDPKQACLLFSLKLESLSQVTRVLTQTEMGLVTVFDRDGRSYHPTCKYLESNFGYRFVAGWKAYIQDNSLGASMRVDLWCFRSLKLHDRYELRDGTEKVPLTMDSGHPDRVETCSKR</sequence>
<dbReference type="PANTHER" id="PTHR34397:SF15">
    <property type="entry name" value="OS08G0282100 PROTEIN"/>
    <property type="match status" value="1"/>
</dbReference>
<accession>A0A1D6MP42</accession>
<dbReference type="InterPro" id="IPR015300">
    <property type="entry name" value="DNA-bd_pseudobarrel_sf"/>
</dbReference>
<dbReference type="InterPro" id="IPR003340">
    <property type="entry name" value="B3_DNA-bd"/>
</dbReference>
<evidence type="ECO:0000256" key="5">
    <source>
        <dbReference type="ARBA" id="ARBA00023242"/>
    </source>
</evidence>
<evidence type="ECO:0000256" key="1">
    <source>
        <dbReference type="ARBA" id="ARBA00004123"/>
    </source>
</evidence>